<evidence type="ECO:0000256" key="4">
    <source>
        <dbReference type="ARBA" id="ARBA00022722"/>
    </source>
</evidence>
<evidence type="ECO:0000256" key="7">
    <source>
        <dbReference type="ARBA" id="ARBA00022801"/>
    </source>
</evidence>
<keyword evidence="4 9" id="KW-0540">Nuclease</keyword>
<evidence type="ECO:0000256" key="8">
    <source>
        <dbReference type="ARBA" id="ARBA00022833"/>
    </source>
</evidence>
<dbReference type="AlphaFoldDB" id="A0A9E2KAY5"/>
<evidence type="ECO:0000256" key="9">
    <source>
        <dbReference type="HAMAP-Rule" id="MF_00009"/>
    </source>
</evidence>
<name>A0A9E2KAY5_9FIRM</name>
<evidence type="ECO:0000313" key="11">
    <source>
        <dbReference type="Proteomes" id="UP000824229"/>
    </source>
</evidence>
<dbReference type="GO" id="GO:0006364">
    <property type="term" value="P:rRNA processing"/>
    <property type="evidence" value="ECO:0007669"/>
    <property type="project" value="UniProtKB-UniRule"/>
</dbReference>
<accession>A0A9E2KAY5</accession>
<reference evidence="10" key="1">
    <citation type="journal article" date="2021" name="PeerJ">
        <title>Extensive microbial diversity within the chicken gut microbiome revealed by metagenomics and culture.</title>
        <authorList>
            <person name="Gilroy R."/>
            <person name="Ravi A."/>
            <person name="Getino M."/>
            <person name="Pursley I."/>
            <person name="Horton D.L."/>
            <person name="Alikhan N.F."/>
            <person name="Baker D."/>
            <person name="Gharbi K."/>
            <person name="Hall N."/>
            <person name="Watson M."/>
            <person name="Adriaenssens E.M."/>
            <person name="Foster-Nyarko E."/>
            <person name="Jarju S."/>
            <person name="Secka A."/>
            <person name="Antonio M."/>
            <person name="Oren A."/>
            <person name="Chaudhuri R.R."/>
            <person name="La Ragione R."/>
            <person name="Hildebrand F."/>
            <person name="Pallen M.J."/>
        </authorList>
    </citation>
    <scope>NUCLEOTIDE SEQUENCE</scope>
    <source>
        <strain evidence="10">B5-657</strain>
    </source>
</reference>
<protein>
    <recommendedName>
        <fullName evidence="9">Endoribonuclease YbeY</fullName>
        <ecNumber evidence="9">3.1.-.-</ecNumber>
    </recommendedName>
</protein>
<evidence type="ECO:0000256" key="5">
    <source>
        <dbReference type="ARBA" id="ARBA00022723"/>
    </source>
</evidence>
<gene>
    <name evidence="9 10" type="primary">ybeY</name>
    <name evidence="10" type="ORF">H9872_01495</name>
</gene>
<keyword evidence="9" id="KW-0963">Cytoplasm</keyword>
<dbReference type="GO" id="GO:0004521">
    <property type="term" value="F:RNA endonuclease activity"/>
    <property type="evidence" value="ECO:0007669"/>
    <property type="project" value="UniProtKB-UniRule"/>
</dbReference>
<comment type="similarity">
    <text evidence="1 9">Belongs to the endoribonuclease YbeY family.</text>
</comment>
<dbReference type="GO" id="GO:0004222">
    <property type="term" value="F:metalloendopeptidase activity"/>
    <property type="evidence" value="ECO:0007669"/>
    <property type="project" value="InterPro"/>
</dbReference>
<sequence length="166" mass="19589">MTILLEDETGFFNQYPNLYKKVESVIERCLDEEEVPYEVEVSLTMVDMNRIHEINKTHRNIDRPTDVLSFPQIDAEEIGYINWDQIDYSSCINYDTEEVMLGDIILCDEKAREQAEYLGHSLEREVCFLVAHSMFHLLGYDHMTPEDEKKMVNKQESVLQYLSILR</sequence>
<feature type="binding site" evidence="9">
    <location>
        <position position="136"/>
    </location>
    <ligand>
        <name>Zn(2+)</name>
        <dbReference type="ChEBI" id="CHEBI:29105"/>
        <note>catalytic</note>
    </ligand>
</feature>
<keyword evidence="7 9" id="KW-0378">Hydrolase</keyword>
<feature type="binding site" evidence="9">
    <location>
        <position position="142"/>
    </location>
    <ligand>
        <name>Zn(2+)</name>
        <dbReference type="ChEBI" id="CHEBI:29105"/>
        <note>catalytic</note>
    </ligand>
</feature>
<dbReference type="EC" id="3.1.-.-" evidence="9"/>
<dbReference type="GO" id="GO:0005737">
    <property type="term" value="C:cytoplasm"/>
    <property type="evidence" value="ECO:0007669"/>
    <property type="project" value="UniProtKB-SubCell"/>
</dbReference>
<comment type="cofactor">
    <cofactor evidence="9">
        <name>Zn(2+)</name>
        <dbReference type="ChEBI" id="CHEBI:29105"/>
    </cofactor>
    <text evidence="9">Binds 1 zinc ion.</text>
</comment>
<dbReference type="NCBIfam" id="TIGR00043">
    <property type="entry name" value="rRNA maturation RNase YbeY"/>
    <property type="match status" value="1"/>
</dbReference>
<reference evidence="10" key="2">
    <citation type="submission" date="2021-04" db="EMBL/GenBank/DDBJ databases">
        <authorList>
            <person name="Gilroy R."/>
        </authorList>
    </citation>
    <scope>NUCLEOTIDE SEQUENCE</scope>
    <source>
        <strain evidence="10">B5-657</strain>
    </source>
</reference>
<keyword evidence="2 9" id="KW-0690">Ribosome biogenesis</keyword>
<comment type="caution">
    <text evidence="10">The sequence shown here is derived from an EMBL/GenBank/DDBJ whole genome shotgun (WGS) entry which is preliminary data.</text>
</comment>
<dbReference type="InterPro" id="IPR023091">
    <property type="entry name" value="MetalPrtase_cat_dom_sf_prd"/>
</dbReference>
<dbReference type="Proteomes" id="UP000824229">
    <property type="component" value="Unassembled WGS sequence"/>
</dbReference>
<keyword evidence="6 9" id="KW-0255">Endonuclease</keyword>
<proteinExistence type="inferred from homology"/>
<evidence type="ECO:0000313" key="10">
    <source>
        <dbReference type="EMBL" id="MBU3803422.1"/>
    </source>
</evidence>
<keyword evidence="3 9" id="KW-0698">rRNA processing</keyword>
<evidence type="ECO:0000256" key="6">
    <source>
        <dbReference type="ARBA" id="ARBA00022759"/>
    </source>
</evidence>
<dbReference type="PANTHER" id="PTHR46986:SF1">
    <property type="entry name" value="ENDORIBONUCLEASE YBEY, CHLOROPLASTIC"/>
    <property type="match status" value="1"/>
</dbReference>
<dbReference type="InterPro" id="IPR002036">
    <property type="entry name" value="YbeY"/>
</dbReference>
<comment type="function">
    <text evidence="9">Single strand-specific metallo-endoribonuclease involved in late-stage 70S ribosome quality control and in maturation of the 3' terminus of the 16S rRNA.</text>
</comment>
<dbReference type="PANTHER" id="PTHR46986">
    <property type="entry name" value="ENDORIBONUCLEASE YBEY, CHLOROPLASTIC"/>
    <property type="match status" value="1"/>
</dbReference>
<comment type="subcellular location">
    <subcellularLocation>
        <location evidence="9">Cytoplasm</location>
    </subcellularLocation>
</comment>
<dbReference type="SUPFAM" id="SSF55486">
    <property type="entry name" value="Metalloproteases ('zincins'), catalytic domain"/>
    <property type="match status" value="1"/>
</dbReference>
<dbReference type="EMBL" id="JAHLFQ010000024">
    <property type="protein sequence ID" value="MBU3803422.1"/>
    <property type="molecule type" value="Genomic_DNA"/>
</dbReference>
<organism evidence="10 11">
    <name type="scientific">Candidatus Cellulosilyticum pullistercoris</name>
    <dbReference type="NCBI Taxonomy" id="2838521"/>
    <lineage>
        <taxon>Bacteria</taxon>
        <taxon>Bacillati</taxon>
        <taxon>Bacillota</taxon>
        <taxon>Clostridia</taxon>
        <taxon>Lachnospirales</taxon>
        <taxon>Cellulosilyticaceae</taxon>
        <taxon>Cellulosilyticum</taxon>
    </lineage>
</organism>
<dbReference type="HAMAP" id="MF_00009">
    <property type="entry name" value="Endoribonucl_YbeY"/>
    <property type="match status" value="1"/>
</dbReference>
<dbReference type="Gene3D" id="3.40.390.30">
    <property type="entry name" value="Metalloproteases ('zincins'), catalytic domain"/>
    <property type="match status" value="1"/>
</dbReference>
<keyword evidence="5 9" id="KW-0479">Metal-binding</keyword>
<keyword evidence="8 9" id="KW-0862">Zinc</keyword>
<evidence type="ECO:0000256" key="1">
    <source>
        <dbReference type="ARBA" id="ARBA00010875"/>
    </source>
</evidence>
<feature type="binding site" evidence="9">
    <location>
        <position position="132"/>
    </location>
    <ligand>
        <name>Zn(2+)</name>
        <dbReference type="ChEBI" id="CHEBI:29105"/>
        <note>catalytic</note>
    </ligand>
</feature>
<evidence type="ECO:0000256" key="2">
    <source>
        <dbReference type="ARBA" id="ARBA00022517"/>
    </source>
</evidence>
<dbReference type="GO" id="GO:0008270">
    <property type="term" value="F:zinc ion binding"/>
    <property type="evidence" value="ECO:0007669"/>
    <property type="project" value="UniProtKB-UniRule"/>
</dbReference>
<dbReference type="Pfam" id="PF02130">
    <property type="entry name" value="YbeY"/>
    <property type="match status" value="1"/>
</dbReference>
<evidence type="ECO:0000256" key="3">
    <source>
        <dbReference type="ARBA" id="ARBA00022552"/>
    </source>
</evidence>